<dbReference type="EMBL" id="JAWDJW010006636">
    <property type="protein sequence ID" value="KAK3064035.1"/>
    <property type="molecule type" value="Genomic_DNA"/>
</dbReference>
<proteinExistence type="predicted"/>
<accession>A0ACC3D9W4</accession>
<evidence type="ECO:0000313" key="1">
    <source>
        <dbReference type="EMBL" id="KAK3064035.1"/>
    </source>
</evidence>
<protein>
    <submittedName>
        <fullName evidence="1">Uncharacterized protein</fullName>
    </submittedName>
</protein>
<comment type="caution">
    <text evidence="1">The sequence shown here is derived from an EMBL/GenBank/DDBJ whole genome shotgun (WGS) entry which is preliminary data.</text>
</comment>
<keyword evidence="2" id="KW-1185">Reference proteome</keyword>
<feature type="non-terminal residue" evidence="1">
    <location>
        <position position="230"/>
    </location>
</feature>
<gene>
    <name evidence="1" type="ORF">LTS18_010743</name>
</gene>
<name>A0ACC3D9W4_9PEZI</name>
<sequence length="230" mass="24966">MPSDIRSFFGGKPSQASQPTPKKEEAKALKAKKGRGRKVIEDDDEEDEEPQPKKTTPKKAPPKKQTPRAPSPKGEDTTASDFFGDSKPKRTAPIKSKPTETTPKASSAKTNGKAAATNGASGRSSTRKSKKTTTYNEDVTVLDDDFDNDDDVFKQDFGNGKTSGDGYDEASEEDVSQPKREVRGKGTQAKIKKDEDAFGPEEDVDMKDANPEDDSVEPDAEERVVVDKPA</sequence>
<organism evidence="1 2">
    <name type="scientific">Coniosporium uncinatum</name>
    <dbReference type="NCBI Taxonomy" id="93489"/>
    <lineage>
        <taxon>Eukaryota</taxon>
        <taxon>Fungi</taxon>
        <taxon>Dikarya</taxon>
        <taxon>Ascomycota</taxon>
        <taxon>Pezizomycotina</taxon>
        <taxon>Dothideomycetes</taxon>
        <taxon>Dothideomycetes incertae sedis</taxon>
        <taxon>Coniosporium</taxon>
    </lineage>
</organism>
<reference evidence="1" key="1">
    <citation type="submission" date="2024-09" db="EMBL/GenBank/DDBJ databases">
        <title>Black Yeasts Isolated from many extreme environments.</title>
        <authorList>
            <person name="Coleine C."/>
            <person name="Stajich J.E."/>
            <person name="Selbmann L."/>
        </authorList>
    </citation>
    <scope>NUCLEOTIDE SEQUENCE</scope>
    <source>
        <strain evidence="1">CCFEE 5737</strain>
    </source>
</reference>
<evidence type="ECO:0000313" key="2">
    <source>
        <dbReference type="Proteomes" id="UP001186974"/>
    </source>
</evidence>
<dbReference type="Proteomes" id="UP001186974">
    <property type="component" value="Unassembled WGS sequence"/>
</dbReference>